<dbReference type="Gene3D" id="3.30.70.1230">
    <property type="entry name" value="Nucleotide cyclase"/>
    <property type="match status" value="1"/>
</dbReference>
<evidence type="ECO:0000256" key="4">
    <source>
        <dbReference type="ARBA" id="ARBA00022741"/>
    </source>
</evidence>
<dbReference type="GO" id="GO:0020037">
    <property type="term" value="F:heme binding"/>
    <property type="evidence" value="ECO:0007669"/>
    <property type="project" value="InterPro"/>
</dbReference>
<evidence type="ECO:0000259" key="8">
    <source>
        <dbReference type="PROSITE" id="PS50125"/>
    </source>
</evidence>
<keyword evidence="5" id="KW-0342">GTP-binding</keyword>
<dbReference type="GO" id="GO:0008074">
    <property type="term" value="C:guanylate cyclase complex, soluble"/>
    <property type="evidence" value="ECO:0007669"/>
    <property type="project" value="TreeGrafter"/>
</dbReference>
<comment type="subcellular location">
    <subcellularLocation>
        <location evidence="1">Cytoplasm</location>
    </subcellularLocation>
</comment>
<dbReference type="InterPro" id="IPR001054">
    <property type="entry name" value="A/G_cyclase"/>
</dbReference>
<dbReference type="SMART" id="SM00044">
    <property type="entry name" value="CYCc"/>
    <property type="match status" value="1"/>
</dbReference>
<dbReference type="SUPFAM" id="SSF111126">
    <property type="entry name" value="Ligand-binding domain in the NO signalling and Golgi transport"/>
    <property type="match status" value="1"/>
</dbReference>
<proteinExistence type="predicted"/>
<dbReference type="Pfam" id="PF07701">
    <property type="entry name" value="HNOBA"/>
    <property type="match status" value="1"/>
</dbReference>
<dbReference type="InterPro" id="IPR038158">
    <property type="entry name" value="H-NOX_domain_sf"/>
</dbReference>
<dbReference type="Proteomes" id="UP001142055">
    <property type="component" value="Chromosome 1"/>
</dbReference>
<dbReference type="InterPro" id="IPR024096">
    <property type="entry name" value="NO_sig/Golgi_transp_ligand-bd"/>
</dbReference>
<keyword evidence="3" id="KW-0963">Cytoplasm</keyword>
<evidence type="ECO:0000256" key="7">
    <source>
        <dbReference type="ARBA" id="ARBA00023293"/>
    </source>
</evidence>
<organism evidence="9 10">
    <name type="scientific">Blomia tropicalis</name>
    <name type="common">Mite</name>
    <dbReference type="NCBI Taxonomy" id="40697"/>
    <lineage>
        <taxon>Eukaryota</taxon>
        <taxon>Metazoa</taxon>
        <taxon>Ecdysozoa</taxon>
        <taxon>Arthropoda</taxon>
        <taxon>Chelicerata</taxon>
        <taxon>Arachnida</taxon>
        <taxon>Acari</taxon>
        <taxon>Acariformes</taxon>
        <taxon>Sarcoptiformes</taxon>
        <taxon>Astigmata</taxon>
        <taxon>Glycyphagoidea</taxon>
        <taxon>Echimyopodidae</taxon>
        <taxon>Blomia</taxon>
    </lineage>
</organism>
<sequence length="548" mass="62185">MQLQYHSDRKGLGPFVRGLVTTASTEFFRTEVIVNQISATDDGNIVFEVINKSIDPNSDAFEKVKTPFTDSSLSTSPGSLFFSVETLCEAFPFHFIFKRNFRIIEMGNSLKRFVMKDSIVVNKANKIMFSDMFIITKPIIELNFETILVFSNHLFLLTAREEYVKDKKKSNSANKIRSYTLSPERTVAHPRLLLKGQMISLPAFDSILFLGSPKIEEIEEMMQLDLTITDFPVYEANGRHIMFRAIRNNDQDVINKIDKAANHLKIVEKKLRGEIAKNHKILNEIFPAKIARILCQSIKVDAENFEAVTCLYSDIVNFTAMCSSPVMKAIDIIRLLNRLYIQFDNQTNYYGTFKVETVGDAYIVISGVPEPVEDHADRIVEMGLAMVHVTRTIFSPTDGKHIEMRIGIHSGSCMAGLSMPRYAVFGNTITLANKMEFAGPPGMVHISEATKNALKKDKYYFLYEEYHEDHLVVENNLNMSGGLFKSPTNSPIHEQKKAINRNIAMNVLNSFPSMSAQQQQQQQQQQLKAAKMGRVIKRQTGTEFTVPR</sequence>
<dbReference type="InterPro" id="IPR011645">
    <property type="entry name" value="HNOB_dom_associated"/>
</dbReference>
<comment type="caution">
    <text evidence="9">The sequence shown here is derived from an EMBL/GenBank/DDBJ whole genome shotgun (WGS) entry which is preliminary data.</text>
</comment>
<dbReference type="GO" id="GO:0004383">
    <property type="term" value="F:guanylate cyclase activity"/>
    <property type="evidence" value="ECO:0007669"/>
    <property type="project" value="UniProtKB-EC"/>
</dbReference>
<dbReference type="PANTHER" id="PTHR45655:SF13">
    <property type="entry name" value="SOLUBLE GUANYLATE CYCLASE GCY-32-RELATED"/>
    <property type="match status" value="1"/>
</dbReference>
<protein>
    <recommendedName>
        <fullName evidence="2">guanylate cyclase</fullName>
        <ecNumber evidence="2">4.6.1.2</ecNumber>
    </recommendedName>
</protein>
<dbReference type="GO" id="GO:0005525">
    <property type="term" value="F:GTP binding"/>
    <property type="evidence" value="ECO:0007669"/>
    <property type="project" value="UniProtKB-KW"/>
</dbReference>
<evidence type="ECO:0000256" key="3">
    <source>
        <dbReference type="ARBA" id="ARBA00022490"/>
    </source>
</evidence>
<dbReference type="PANTHER" id="PTHR45655">
    <property type="entry name" value="GUANYLATE CYCLASE SOLUBLE SUBUNIT BETA-2"/>
    <property type="match status" value="1"/>
</dbReference>
<keyword evidence="4" id="KW-0547">Nucleotide-binding</keyword>
<keyword evidence="6" id="KW-0456">Lyase</keyword>
<dbReference type="InterPro" id="IPR042463">
    <property type="entry name" value="HNOB_dom_associated_sf"/>
</dbReference>
<evidence type="ECO:0000256" key="2">
    <source>
        <dbReference type="ARBA" id="ARBA00012202"/>
    </source>
</evidence>
<evidence type="ECO:0000256" key="6">
    <source>
        <dbReference type="ARBA" id="ARBA00023239"/>
    </source>
</evidence>
<dbReference type="Gene3D" id="3.90.1520.10">
    <property type="entry name" value="H-NOX domain"/>
    <property type="match status" value="1"/>
</dbReference>
<gene>
    <name evidence="9" type="ORF">RDWZM_003876</name>
</gene>
<dbReference type="EMBL" id="JAPWDV010000001">
    <property type="protein sequence ID" value="KAJ6225331.1"/>
    <property type="molecule type" value="Genomic_DNA"/>
</dbReference>
<dbReference type="InterPro" id="IPR029787">
    <property type="entry name" value="Nucleotide_cyclase"/>
</dbReference>
<name>A0A9Q0MG86_BLOTA</name>
<dbReference type="Pfam" id="PF00211">
    <property type="entry name" value="Guanylate_cyc"/>
    <property type="match status" value="1"/>
</dbReference>
<evidence type="ECO:0000313" key="10">
    <source>
        <dbReference type="Proteomes" id="UP001142055"/>
    </source>
</evidence>
<evidence type="ECO:0000313" key="9">
    <source>
        <dbReference type="EMBL" id="KAJ6225331.1"/>
    </source>
</evidence>
<evidence type="ECO:0000256" key="1">
    <source>
        <dbReference type="ARBA" id="ARBA00004496"/>
    </source>
</evidence>
<dbReference type="GO" id="GO:0070482">
    <property type="term" value="P:response to oxygen levels"/>
    <property type="evidence" value="ECO:0007669"/>
    <property type="project" value="TreeGrafter"/>
</dbReference>
<feature type="domain" description="Guanylate cyclase" evidence="8">
    <location>
        <begin position="309"/>
        <end position="436"/>
    </location>
</feature>
<keyword evidence="10" id="KW-1185">Reference proteome</keyword>
<dbReference type="Gene3D" id="3.30.450.260">
    <property type="entry name" value="Haem NO binding associated domain"/>
    <property type="match status" value="1"/>
</dbReference>
<dbReference type="PROSITE" id="PS50125">
    <property type="entry name" value="GUANYLATE_CYCLASE_2"/>
    <property type="match status" value="1"/>
</dbReference>
<dbReference type="EC" id="4.6.1.2" evidence="2"/>
<dbReference type="GO" id="GO:0019934">
    <property type="term" value="P:cGMP-mediated signaling"/>
    <property type="evidence" value="ECO:0007669"/>
    <property type="project" value="TreeGrafter"/>
</dbReference>
<evidence type="ECO:0000256" key="5">
    <source>
        <dbReference type="ARBA" id="ARBA00023134"/>
    </source>
</evidence>
<dbReference type="OMA" id="VNFTAMC"/>
<dbReference type="SUPFAM" id="SSF55073">
    <property type="entry name" value="Nucleotide cyclase"/>
    <property type="match status" value="1"/>
</dbReference>
<dbReference type="AlphaFoldDB" id="A0A9Q0MG86"/>
<dbReference type="CDD" id="cd07302">
    <property type="entry name" value="CHD"/>
    <property type="match status" value="1"/>
</dbReference>
<accession>A0A9Q0MG86</accession>
<keyword evidence="7" id="KW-0141">cGMP biosynthesis</keyword>
<reference evidence="9" key="1">
    <citation type="submission" date="2022-12" db="EMBL/GenBank/DDBJ databases">
        <title>Genome assemblies of Blomia tropicalis.</title>
        <authorList>
            <person name="Cui Y."/>
        </authorList>
    </citation>
    <scope>NUCLEOTIDE SEQUENCE</scope>
    <source>
        <tissue evidence="9">Adult mites</tissue>
    </source>
</reference>